<sequence length="116" mass="12434">MLHIQTLLTLFGPLAIICGLLYWAGSKARNGKAARALRLSGGLWFVGLGLIYLLVMVAIWSCDGNIIFGYVDCTGLGPYVSDAALPLFVFGTLGGIGYGILLVLVCGILEWRTRRG</sequence>
<keyword evidence="1" id="KW-0812">Transmembrane</keyword>
<keyword evidence="1" id="KW-0472">Membrane</keyword>
<keyword evidence="1" id="KW-1133">Transmembrane helix</keyword>
<feature type="transmembrane region" description="Helical" evidence="1">
    <location>
        <begin position="6"/>
        <end position="24"/>
    </location>
</feature>
<keyword evidence="3" id="KW-1185">Reference proteome</keyword>
<dbReference type="AlphaFoldDB" id="A0A238LHN3"/>
<organism evidence="2 3">
    <name type="scientific">Flavimaricola marinus</name>
    <dbReference type="NCBI Taxonomy" id="1819565"/>
    <lineage>
        <taxon>Bacteria</taxon>
        <taxon>Pseudomonadati</taxon>
        <taxon>Pseudomonadota</taxon>
        <taxon>Alphaproteobacteria</taxon>
        <taxon>Rhodobacterales</taxon>
        <taxon>Paracoccaceae</taxon>
        <taxon>Flavimaricola</taxon>
    </lineage>
</organism>
<dbReference type="Proteomes" id="UP000201613">
    <property type="component" value="Unassembled WGS sequence"/>
</dbReference>
<evidence type="ECO:0000313" key="2">
    <source>
        <dbReference type="EMBL" id="SMY09161.1"/>
    </source>
</evidence>
<gene>
    <name evidence="2" type="ORF">LOM8899_03323</name>
</gene>
<reference evidence="3" key="1">
    <citation type="submission" date="2017-05" db="EMBL/GenBank/DDBJ databases">
        <authorList>
            <person name="Rodrigo-Torres L."/>
            <person name="Arahal R. D."/>
            <person name="Lucena T."/>
        </authorList>
    </citation>
    <scope>NUCLEOTIDE SEQUENCE [LARGE SCALE GENOMIC DNA]</scope>
    <source>
        <strain evidence="3">CECT 8899</strain>
    </source>
</reference>
<feature type="transmembrane region" description="Helical" evidence="1">
    <location>
        <begin position="36"/>
        <end position="60"/>
    </location>
</feature>
<dbReference type="EMBL" id="FXZK01000007">
    <property type="protein sequence ID" value="SMY09161.1"/>
    <property type="molecule type" value="Genomic_DNA"/>
</dbReference>
<evidence type="ECO:0000313" key="3">
    <source>
        <dbReference type="Proteomes" id="UP000201613"/>
    </source>
</evidence>
<protein>
    <submittedName>
        <fullName evidence="2">Uncharacterized protein</fullName>
    </submittedName>
</protein>
<evidence type="ECO:0000256" key="1">
    <source>
        <dbReference type="SAM" id="Phobius"/>
    </source>
</evidence>
<proteinExistence type="predicted"/>
<feature type="transmembrane region" description="Helical" evidence="1">
    <location>
        <begin position="87"/>
        <end position="109"/>
    </location>
</feature>
<name>A0A238LHN3_9RHOB</name>
<accession>A0A238LHN3</accession>